<dbReference type="Gene3D" id="2.60.120.260">
    <property type="entry name" value="Galactose-binding domain-like"/>
    <property type="match status" value="1"/>
</dbReference>
<protein>
    <recommendedName>
        <fullName evidence="4">SCP domain-containing protein</fullName>
    </recommendedName>
</protein>
<feature type="region of interest" description="Disordered" evidence="1">
    <location>
        <begin position="168"/>
        <end position="189"/>
    </location>
</feature>
<reference evidence="3" key="1">
    <citation type="submission" date="2024-07" db="EMBL/GenBank/DDBJ databases">
        <title>Complete genome sequence of Verrucomicrobiaceae bacterium NT6N.</title>
        <authorList>
            <person name="Huang C."/>
            <person name="Takami H."/>
            <person name="Hamasaki K."/>
        </authorList>
    </citation>
    <scope>NUCLEOTIDE SEQUENCE</scope>
    <source>
        <strain evidence="3">NT6N</strain>
    </source>
</reference>
<feature type="signal peptide" evidence="2">
    <location>
        <begin position="1"/>
        <end position="38"/>
    </location>
</feature>
<organism evidence="3">
    <name type="scientific">Oceaniferula spumae</name>
    <dbReference type="NCBI Taxonomy" id="2979115"/>
    <lineage>
        <taxon>Bacteria</taxon>
        <taxon>Pseudomonadati</taxon>
        <taxon>Verrucomicrobiota</taxon>
        <taxon>Verrucomicrobiia</taxon>
        <taxon>Verrucomicrobiales</taxon>
        <taxon>Verrucomicrobiaceae</taxon>
        <taxon>Oceaniferula</taxon>
    </lineage>
</organism>
<keyword evidence="2" id="KW-0732">Signal</keyword>
<gene>
    <name evidence="3" type="ORF">NT6N_12790</name>
</gene>
<dbReference type="EMBL" id="AP026866">
    <property type="protein sequence ID" value="BDS06239.1"/>
    <property type="molecule type" value="Genomic_DNA"/>
</dbReference>
<sequence length="764" mass="81388">MNPPPPPKIYHTIHLMGSFITKPLLTAVLAVSTMSASAWTPGTGSESATTGFAVDTQSRNDVISFWHTVYQQSEGYETRMNWTGSVASGTPGSTSTAFKNDVQRRINFYRAMAGMDASVDLTSTATVVLGGSTPAAAKPSASTTKQSAAQAAALMLSRNSAQYLPGGGVATGAHNPHDPPSSWSLDNSTARNGAFHSNLAVGHYGPGAIDAYMSEDAQGAAGGENSDAGHRRYILFSRIQEFASGDVTGDNDDYYPANALYVSGNLLTPPASPKFIPWPNAGYIPEQITPQRWSLSFPDADFSSASVSMTDINGSPVSLSIVSKTASYADNTIVWKPNSGAIASADFDDQTYNVTVSNINIGGSLHSYSYQVTIINPNRLLESTDLFGSTSPPNSGANYFFNPIEQAEEYQLDVSTLTSAAWFEGAEDGTDALIVDGTDAAYDLRTAHTWQGNQFWHSGSKAFRLAFPVNEFDAFQSFLINRTIIPRAGGAISFRFRRGYMASNTRLSVQSSTDGGVTWTTLQFYSGTNRIDNFFSSQTVNLPSTNQETLLRFVLHQPANTGVFSLQTHSNFPIGAFVDDITPVNCDVLESLAPTTYSASSDFVTLNASTGGGALNVATPYTLRLRVRVGNHWFPFGQALEVTPVSAASLSNYQLWFRGQYAIVGSFSDDYDQDGIPNGVERVFGLNPLDGSDGQSALSPQISGGNFSLSHAIIPGASVSAECSTTLAPGSWQPVSVTISGGVATATVPLNTPTCFIRWVSSES</sequence>
<name>A0AAT9FJU3_9BACT</name>
<evidence type="ECO:0000256" key="1">
    <source>
        <dbReference type="SAM" id="MobiDB-lite"/>
    </source>
</evidence>
<accession>A0AAT9FJU3</accession>
<proteinExistence type="predicted"/>
<evidence type="ECO:0000256" key="2">
    <source>
        <dbReference type="SAM" id="SignalP"/>
    </source>
</evidence>
<evidence type="ECO:0000313" key="3">
    <source>
        <dbReference type="EMBL" id="BDS06239.1"/>
    </source>
</evidence>
<evidence type="ECO:0008006" key="4">
    <source>
        <dbReference type="Google" id="ProtNLM"/>
    </source>
</evidence>
<dbReference type="KEGG" id="osu:NT6N_12790"/>
<feature type="chain" id="PRO_5043400688" description="SCP domain-containing protein" evidence="2">
    <location>
        <begin position="39"/>
        <end position="764"/>
    </location>
</feature>
<dbReference type="AlphaFoldDB" id="A0AAT9FJU3"/>